<feature type="signal peptide" evidence="1">
    <location>
        <begin position="1"/>
        <end position="19"/>
    </location>
</feature>
<organism evidence="2 3">
    <name type="scientific">Elysia crispata</name>
    <name type="common">lettuce slug</name>
    <dbReference type="NCBI Taxonomy" id="231223"/>
    <lineage>
        <taxon>Eukaryota</taxon>
        <taxon>Metazoa</taxon>
        <taxon>Spiralia</taxon>
        <taxon>Lophotrochozoa</taxon>
        <taxon>Mollusca</taxon>
        <taxon>Gastropoda</taxon>
        <taxon>Heterobranchia</taxon>
        <taxon>Euthyneura</taxon>
        <taxon>Panpulmonata</taxon>
        <taxon>Sacoglossa</taxon>
        <taxon>Placobranchoidea</taxon>
        <taxon>Plakobranchidae</taxon>
        <taxon>Elysia</taxon>
    </lineage>
</organism>
<keyword evidence="1" id="KW-0732">Signal</keyword>
<comment type="caution">
    <text evidence="2">The sequence shown here is derived from an EMBL/GenBank/DDBJ whole genome shotgun (WGS) entry which is preliminary data.</text>
</comment>
<evidence type="ECO:0000256" key="1">
    <source>
        <dbReference type="SAM" id="SignalP"/>
    </source>
</evidence>
<evidence type="ECO:0000313" key="3">
    <source>
        <dbReference type="Proteomes" id="UP001283361"/>
    </source>
</evidence>
<name>A0AAE1DE09_9GAST</name>
<dbReference type="AlphaFoldDB" id="A0AAE1DE09"/>
<sequence length="77" mass="8037">MKGLAATICLSLLIVVVNCQTESSVVATCSQMCTQICDIWSNIMSVFSVFFGPLGPFVSVGYSICTSSCGWGCGLLG</sequence>
<gene>
    <name evidence="2" type="ORF">RRG08_017975</name>
</gene>
<feature type="chain" id="PRO_5042283386" evidence="1">
    <location>
        <begin position="20"/>
        <end position="77"/>
    </location>
</feature>
<reference evidence="2" key="1">
    <citation type="journal article" date="2023" name="G3 (Bethesda)">
        <title>A reference genome for the long-term kleptoplast-retaining sea slug Elysia crispata morphotype clarki.</title>
        <authorList>
            <person name="Eastman K.E."/>
            <person name="Pendleton A.L."/>
            <person name="Shaikh M.A."/>
            <person name="Suttiyut T."/>
            <person name="Ogas R."/>
            <person name="Tomko P."/>
            <person name="Gavelis G."/>
            <person name="Widhalm J.R."/>
            <person name="Wisecaver J.H."/>
        </authorList>
    </citation>
    <scope>NUCLEOTIDE SEQUENCE</scope>
    <source>
        <strain evidence="2">ECLA1</strain>
    </source>
</reference>
<evidence type="ECO:0000313" key="2">
    <source>
        <dbReference type="EMBL" id="KAK3767101.1"/>
    </source>
</evidence>
<dbReference type="EMBL" id="JAWDGP010004170">
    <property type="protein sequence ID" value="KAK3767101.1"/>
    <property type="molecule type" value="Genomic_DNA"/>
</dbReference>
<dbReference type="Proteomes" id="UP001283361">
    <property type="component" value="Unassembled WGS sequence"/>
</dbReference>
<proteinExistence type="predicted"/>
<keyword evidence="3" id="KW-1185">Reference proteome</keyword>
<protein>
    <submittedName>
        <fullName evidence="2">Uncharacterized protein</fullName>
    </submittedName>
</protein>
<accession>A0AAE1DE09</accession>